<keyword evidence="3" id="KW-1185">Reference proteome</keyword>
<dbReference type="Gramene" id="OE9A113525T1">
    <property type="protein sequence ID" value="OE9A113525C1"/>
    <property type="gene ID" value="OE9A113525"/>
</dbReference>
<dbReference type="PANTHER" id="PTHR31676">
    <property type="entry name" value="T31J12.3 PROTEIN-RELATED"/>
    <property type="match status" value="1"/>
</dbReference>
<name>A0A8S0RVK3_OLEEU</name>
<dbReference type="OrthoDB" id="1873537at2759"/>
<protein>
    <submittedName>
        <fullName evidence="2">Uncharacterized protein</fullName>
    </submittedName>
</protein>
<gene>
    <name evidence="2" type="ORF">OLEA9_A113525</name>
</gene>
<keyword evidence="1" id="KW-0732">Signal</keyword>
<evidence type="ECO:0000313" key="2">
    <source>
        <dbReference type="EMBL" id="CAA2984041.1"/>
    </source>
</evidence>
<dbReference type="Proteomes" id="UP000594638">
    <property type="component" value="Unassembled WGS sequence"/>
</dbReference>
<proteinExistence type="predicted"/>
<dbReference type="InterPro" id="IPR007493">
    <property type="entry name" value="DUF538"/>
</dbReference>
<dbReference type="EMBL" id="CACTIH010003751">
    <property type="protein sequence ID" value="CAA2984041.1"/>
    <property type="molecule type" value="Genomic_DNA"/>
</dbReference>
<dbReference type="PANTHER" id="PTHR31676:SF173">
    <property type="entry name" value="DUF538 DOMAIN-CONTAINING PROTEIN"/>
    <property type="match status" value="1"/>
</dbReference>
<organism evidence="2 3">
    <name type="scientific">Olea europaea subsp. europaea</name>
    <dbReference type="NCBI Taxonomy" id="158383"/>
    <lineage>
        <taxon>Eukaryota</taxon>
        <taxon>Viridiplantae</taxon>
        <taxon>Streptophyta</taxon>
        <taxon>Embryophyta</taxon>
        <taxon>Tracheophyta</taxon>
        <taxon>Spermatophyta</taxon>
        <taxon>Magnoliopsida</taxon>
        <taxon>eudicotyledons</taxon>
        <taxon>Gunneridae</taxon>
        <taxon>Pentapetalae</taxon>
        <taxon>asterids</taxon>
        <taxon>lamiids</taxon>
        <taxon>Lamiales</taxon>
        <taxon>Oleaceae</taxon>
        <taxon>Oleeae</taxon>
        <taxon>Olea</taxon>
    </lineage>
</organism>
<evidence type="ECO:0000256" key="1">
    <source>
        <dbReference type="SAM" id="SignalP"/>
    </source>
</evidence>
<feature type="signal peptide" evidence="1">
    <location>
        <begin position="1"/>
        <end position="22"/>
    </location>
</feature>
<reference evidence="2 3" key="1">
    <citation type="submission" date="2019-12" db="EMBL/GenBank/DDBJ databases">
        <authorList>
            <person name="Alioto T."/>
            <person name="Alioto T."/>
            <person name="Gomez Garrido J."/>
        </authorList>
    </citation>
    <scope>NUCLEOTIDE SEQUENCE [LARGE SCALE GENOMIC DNA]</scope>
</reference>
<dbReference type="Pfam" id="PF04398">
    <property type="entry name" value="DUF538"/>
    <property type="match status" value="1"/>
</dbReference>
<dbReference type="Gene3D" id="2.30.240.10">
    <property type="entry name" value="At5g01610-like"/>
    <property type="match status" value="1"/>
</dbReference>
<accession>A0A8S0RVK3</accession>
<sequence>MSTPIITCLLIVSLTLFSPAVGASNSLNDSMTVYEALQLYDFPVGLLPEGVTSYELNTTTGEFTVYLNKTCSFTIEGYNLKYKTKITGTISKDKITDLKGIQVKVLFFWLNIVEVTRDGDELEFSVGIVSADFPMDNFVESPQCGCGLDCANGNGFDGEKEKAMEFSFKRLVFSSLNQM</sequence>
<dbReference type="SUPFAM" id="SSF141562">
    <property type="entry name" value="At5g01610-like"/>
    <property type="match status" value="1"/>
</dbReference>
<dbReference type="InterPro" id="IPR036758">
    <property type="entry name" value="At5g01610-like"/>
</dbReference>
<comment type="caution">
    <text evidence="2">The sequence shown here is derived from an EMBL/GenBank/DDBJ whole genome shotgun (WGS) entry which is preliminary data.</text>
</comment>
<dbReference type="AlphaFoldDB" id="A0A8S0RVK3"/>
<evidence type="ECO:0000313" key="3">
    <source>
        <dbReference type="Proteomes" id="UP000594638"/>
    </source>
</evidence>
<feature type="chain" id="PRO_5035733607" evidence="1">
    <location>
        <begin position="23"/>
        <end position="179"/>
    </location>
</feature>